<dbReference type="EMBL" id="FSRM01000001">
    <property type="protein sequence ID" value="SIN82801.1"/>
    <property type="molecule type" value="Genomic_DNA"/>
</dbReference>
<evidence type="ECO:0000313" key="3">
    <source>
        <dbReference type="Proteomes" id="UP000184693"/>
    </source>
</evidence>
<accession>A0A1N6EIJ4</accession>
<dbReference type="AlphaFoldDB" id="A0A1N6EIJ4"/>
<proteinExistence type="predicted"/>
<name>A0A1N6EIJ4_9BURK</name>
<protein>
    <submittedName>
        <fullName evidence="2">Uncharacterized protein</fullName>
    </submittedName>
</protein>
<reference evidence="2 3" key="1">
    <citation type="submission" date="2016-11" db="EMBL/GenBank/DDBJ databases">
        <authorList>
            <person name="Jaros S."/>
            <person name="Januszkiewicz K."/>
            <person name="Wedrychowicz H."/>
        </authorList>
    </citation>
    <scope>NUCLEOTIDE SEQUENCE [LARGE SCALE GENOMIC DNA]</scope>
    <source>
        <strain evidence="2 3">GAS86</strain>
    </source>
</reference>
<feature type="region of interest" description="Disordered" evidence="1">
    <location>
        <begin position="37"/>
        <end position="63"/>
    </location>
</feature>
<evidence type="ECO:0000256" key="1">
    <source>
        <dbReference type="SAM" id="MobiDB-lite"/>
    </source>
</evidence>
<evidence type="ECO:0000313" key="2">
    <source>
        <dbReference type="EMBL" id="SIN82801.1"/>
    </source>
</evidence>
<organism evidence="2 3">
    <name type="scientific">Paraburkholderia phenazinium</name>
    <dbReference type="NCBI Taxonomy" id="60549"/>
    <lineage>
        <taxon>Bacteria</taxon>
        <taxon>Pseudomonadati</taxon>
        <taxon>Pseudomonadota</taxon>
        <taxon>Betaproteobacteria</taxon>
        <taxon>Burkholderiales</taxon>
        <taxon>Burkholderiaceae</taxon>
        <taxon>Paraburkholderia</taxon>
    </lineage>
</organism>
<gene>
    <name evidence="2" type="ORF">SAMN05444168_0682</name>
</gene>
<dbReference type="Proteomes" id="UP000184693">
    <property type="component" value="Unassembled WGS sequence"/>
</dbReference>
<sequence>MEETRPTIHTGLVRRNNFLRENPIGWRFVATDAEPVPKPHRHKARAMTEQEPERSLTPCKLNW</sequence>